<dbReference type="InterPro" id="IPR036188">
    <property type="entry name" value="FAD/NAD-bd_sf"/>
</dbReference>
<dbReference type="SUPFAM" id="SSF51905">
    <property type="entry name" value="FAD/NAD(P)-binding domain"/>
    <property type="match status" value="1"/>
</dbReference>
<dbReference type="Pfam" id="PF01494">
    <property type="entry name" value="FAD_binding_3"/>
    <property type="match status" value="1"/>
</dbReference>
<dbReference type="PRINTS" id="PR00420">
    <property type="entry name" value="RNGMNOXGNASE"/>
</dbReference>
<evidence type="ECO:0000259" key="8">
    <source>
        <dbReference type="Pfam" id="PF01494"/>
    </source>
</evidence>
<evidence type="ECO:0000256" key="2">
    <source>
        <dbReference type="ARBA" id="ARBA00004749"/>
    </source>
</evidence>
<comment type="caution">
    <text evidence="9">The sequence shown here is derived from an EMBL/GenBank/DDBJ whole genome shotgun (WGS) entry which is preliminary data.</text>
</comment>
<evidence type="ECO:0000256" key="3">
    <source>
        <dbReference type="ARBA" id="ARBA00005349"/>
    </source>
</evidence>
<dbReference type="GO" id="GO:0006744">
    <property type="term" value="P:ubiquinone biosynthetic process"/>
    <property type="evidence" value="ECO:0007669"/>
    <property type="project" value="UniProtKB-UniPathway"/>
</dbReference>
<reference evidence="9 10" key="1">
    <citation type="submission" date="2019-03" db="EMBL/GenBank/DDBJ databases">
        <title>Genomic Encyclopedia of Type Strains, Phase IV (KMG-IV): sequencing the most valuable type-strain genomes for metagenomic binning, comparative biology and taxonomic classification.</title>
        <authorList>
            <person name="Goeker M."/>
        </authorList>
    </citation>
    <scope>NUCLEOTIDE SEQUENCE [LARGE SCALE GENOMIC DNA]</scope>
    <source>
        <strain evidence="9 10">DSM 28679</strain>
    </source>
</reference>
<gene>
    <name evidence="9" type="ORF">DFQ45_10618</name>
</gene>
<dbReference type="GO" id="GO:0071949">
    <property type="term" value="F:FAD binding"/>
    <property type="evidence" value="ECO:0007669"/>
    <property type="project" value="InterPro"/>
</dbReference>
<protein>
    <submittedName>
        <fullName evidence="9">2-octaprenyl-6-methoxyphenol hydroxylase /2-octaprenyl-3-methyl-6-methoxy-1,4-benzoquinol hydroxylase</fullName>
    </submittedName>
</protein>
<keyword evidence="7" id="KW-0503">Monooxygenase</keyword>
<evidence type="ECO:0000256" key="6">
    <source>
        <dbReference type="ARBA" id="ARBA00023002"/>
    </source>
</evidence>
<comment type="pathway">
    <text evidence="2">Cofactor biosynthesis; ubiquinone biosynthesis.</text>
</comment>
<dbReference type="AlphaFoldDB" id="A0A4R6TY88"/>
<dbReference type="GO" id="GO:0008681">
    <property type="term" value="F:2-octaprenyl-6-methoxyphenol hydroxylase activity"/>
    <property type="evidence" value="ECO:0007669"/>
    <property type="project" value="InterPro"/>
</dbReference>
<dbReference type="UniPathway" id="UPA00232"/>
<name>A0A4R6TY88_9GAMM</name>
<dbReference type="InterPro" id="IPR010971">
    <property type="entry name" value="UbiH/COQ6"/>
</dbReference>
<keyword evidence="5" id="KW-0274">FAD</keyword>
<sequence length="400" mass="43642">METVNIAIIGGGLVGASLALALQQGARERGWRIALIEPFAPGNAFQPSYDVRASALAYGSQQIYQRLGIWDQVAQRAQAIEHIHISELGRFAAAELHASEQGVDALGWVVENAWLGHCLWNALDSDIIDWHCPAKVTAMQAQEGGYRLQLDNGKTLNCQLAILADGGRSGLRQQLGIHCNERSYGQTAIITTVSTSQQHGGWAFERFTPDGPIALLPMTENRFVLIWTRLPGEAERLAGLPEREFLDELQDCFGYRMGSFVQVGQRHLYPLSLVQSSEQVRRNLVVLGNAAHSLHPIAGQGYNLSLRDAMALADTLLTSQKPLGDLATLQVYTAGQQLDQDLTIGFSDQVTRLFSNRTAGLSQARRLGLLGLELCPPAKNLFARQAMGLGSRPVKPESIA</sequence>
<organism evidence="9 10">
    <name type="scientific">Thiopseudomonas denitrificans</name>
    <dbReference type="NCBI Taxonomy" id="1501432"/>
    <lineage>
        <taxon>Bacteria</taxon>
        <taxon>Pseudomonadati</taxon>
        <taxon>Pseudomonadota</taxon>
        <taxon>Gammaproteobacteria</taxon>
        <taxon>Pseudomonadales</taxon>
        <taxon>Pseudomonadaceae</taxon>
        <taxon>Thiopseudomonas</taxon>
    </lineage>
</organism>
<evidence type="ECO:0000313" key="10">
    <source>
        <dbReference type="Proteomes" id="UP000294575"/>
    </source>
</evidence>
<dbReference type="EMBL" id="SNYK01000006">
    <property type="protein sequence ID" value="TDQ37792.1"/>
    <property type="molecule type" value="Genomic_DNA"/>
</dbReference>
<evidence type="ECO:0000256" key="4">
    <source>
        <dbReference type="ARBA" id="ARBA00022630"/>
    </source>
</evidence>
<dbReference type="NCBIfam" id="TIGR01988">
    <property type="entry name" value="Ubi-OHases"/>
    <property type="match status" value="1"/>
</dbReference>
<keyword evidence="6" id="KW-0560">Oxidoreductase</keyword>
<dbReference type="RefSeq" id="WP_101495985.1">
    <property type="nucleotide sequence ID" value="NZ_LNJZ01000003.1"/>
</dbReference>
<comment type="cofactor">
    <cofactor evidence="1">
        <name>FAD</name>
        <dbReference type="ChEBI" id="CHEBI:57692"/>
    </cofactor>
</comment>
<keyword evidence="10" id="KW-1185">Reference proteome</keyword>
<comment type="similarity">
    <text evidence="3">Belongs to the UbiH/COQ6 family.</text>
</comment>
<dbReference type="PANTHER" id="PTHR43876">
    <property type="entry name" value="UBIQUINONE BIOSYNTHESIS MONOOXYGENASE COQ6, MITOCHONDRIAL"/>
    <property type="match status" value="1"/>
</dbReference>
<feature type="domain" description="FAD-binding" evidence="8">
    <location>
        <begin position="4"/>
        <end position="333"/>
    </location>
</feature>
<proteinExistence type="inferred from homology"/>
<evidence type="ECO:0000256" key="1">
    <source>
        <dbReference type="ARBA" id="ARBA00001974"/>
    </source>
</evidence>
<dbReference type="Gene3D" id="3.50.50.60">
    <property type="entry name" value="FAD/NAD(P)-binding domain"/>
    <property type="match status" value="2"/>
</dbReference>
<dbReference type="OrthoDB" id="9769565at2"/>
<dbReference type="NCBIfam" id="NF004356">
    <property type="entry name" value="PRK05732.1"/>
    <property type="match status" value="1"/>
</dbReference>
<evidence type="ECO:0000256" key="7">
    <source>
        <dbReference type="ARBA" id="ARBA00023033"/>
    </source>
</evidence>
<dbReference type="PANTHER" id="PTHR43876:SF8">
    <property type="entry name" value="2-OCTAPRENYL-6-METHOXYPHENOL HYDROXYLASE"/>
    <property type="match status" value="1"/>
</dbReference>
<accession>A0A4R6TY88</accession>
<dbReference type="InterPro" id="IPR002938">
    <property type="entry name" value="FAD-bd"/>
</dbReference>
<dbReference type="Proteomes" id="UP000294575">
    <property type="component" value="Unassembled WGS sequence"/>
</dbReference>
<keyword evidence="4" id="KW-0285">Flavoprotein</keyword>
<evidence type="ECO:0000313" key="9">
    <source>
        <dbReference type="EMBL" id="TDQ37792.1"/>
    </source>
</evidence>
<dbReference type="NCBIfam" id="TIGR01984">
    <property type="entry name" value="UbiH"/>
    <property type="match status" value="1"/>
</dbReference>
<evidence type="ECO:0000256" key="5">
    <source>
        <dbReference type="ARBA" id="ARBA00022827"/>
    </source>
</evidence>
<dbReference type="InterPro" id="IPR011295">
    <property type="entry name" value="UbiH"/>
</dbReference>
<dbReference type="InterPro" id="IPR051205">
    <property type="entry name" value="UbiH/COQ6_monooxygenase"/>
</dbReference>